<reference evidence="1 2" key="1">
    <citation type="submission" date="2019-12" db="EMBL/GenBank/DDBJ databases">
        <authorList>
            <person name="Yuan C.-G."/>
        </authorList>
    </citation>
    <scope>NUCLEOTIDE SEQUENCE [LARGE SCALE GENOMIC DNA]</scope>
    <source>
        <strain evidence="1 2">KCTC 23863</strain>
    </source>
</reference>
<dbReference type="Proteomes" id="UP000436483">
    <property type="component" value="Unassembled WGS sequence"/>
</dbReference>
<reference evidence="1 2" key="2">
    <citation type="submission" date="2020-01" db="EMBL/GenBank/DDBJ databases">
        <title>Microvirga sp. nov., an arsenate reduction bacterium isolated from Tibet hotspring sediments.</title>
        <authorList>
            <person name="Xian W.-D."/>
            <person name="Li W.-J."/>
        </authorList>
    </citation>
    <scope>NUCLEOTIDE SEQUENCE [LARGE SCALE GENOMIC DNA]</scope>
    <source>
        <strain evidence="1 2">KCTC 23863</strain>
    </source>
</reference>
<dbReference type="InterPro" id="IPR010848">
    <property type="entry name" value="DUF1465"/>
</dbReference>
<evidence type="ECO:0000313" key="2">
    <source>
        <dbReference type="Proteomes" id="UP000436483"/>
    </source>
</evidence>
<name>A0A7X3MTF5_9HYPH</name>
<dbReference type="Pfam" id="PF07323">
    <property type="entry name" value="DUF1465"/>
    <property type="match status" value="1"/>
</dbReference>
<sequence length="177" mass="19528">MSEPDVIKLDVDPVRFGQSFVGSEAFTALFQEGMELVEETAAYLDGQGREDSRLLRREASVAYASESMRLTTRLMQIASWLLLQRAVAEGEITPDQARAEKARVRLNSVETATTLVEYEALPARLRELIGLATRLHARILHLERLLSEVEAAAPQPQGVNPVAAQIGLLEKAFAPTE</sequence>
<dbReference type="InterPro" id="IPR038301">
    <property type="entry name" value="AraC-like_sf"/>
</dbReference>
<protein>
    <submittedName>
        <fullName evidence="1">DUF1465 family protein</fullName>
    </submittedName>
</protein>
<keyword evidence="2" id="KW-1185">Reference proteome</keyword>
<comment type="caution">
    <text evidence="1">The sequence shown here is derived from an EMBL/GenBank/DDBJ whole genome shotgun (WGS) entry which is preliminary data.</text>
</comment>
<dbReference type="Gene3D" id="1.10.8.930">
    <property type="entry name" value="Protein of unknown function DUF1465"/>
    <property type="match status" value="1"/>
</dbReference>
<accession>A0A7X3MTF5</accession>
<proteinExistence type="predicted"/>
<organism evidence="1 2">
    <name type="scientific">Microvirga makkahensis</name>
    <dbReference type="NCBI Taxonomy" id="1128670"/>
    <lineage>
        <taxon>Bacteria</taxon>
        <taxon>Pseudomonadati</taxon>
        <taxon>Pseudomonadota</taxon>
        <taxon>Alphaproteobacteria</taxon>
        <taxon>Hyphomicrobiales</taxon>
        <taxon>Methylobacteriaceae</taxon>
        <taxon>Microvirga</taxon>
    </lineage>
</organism>
<dbReference type="RefSeq" id="WP_160885322.1">
    <property type="nucleotide sequence ID" value="NZ_WURB01000010.1"/>
</dbReference>
<evidence type="ECO:0000313" key="1">
    <source>
        <dbReference type="EMBL" id="MXQ12733.1"/>
    </source>
</evidence>
<gene>
    <name evidence="1" type="ORF">GR328_14965</name>
</gene>
<dbReference type="OrthoDB" id="9799531at2"/>
<dbReference type="EMBL" id="WURB01000010">
    <property type="protein sequence ID" value="MXQ12733.1"/>
    <property type="molecule type" value="Genomic_DNA"/>
</dbReference>
<dbReference type="AlphaFoldDB" id="A0A7X3MTF5"/>